<evidence type="ECO:0000313" key="9">
    <source>
        <dbReference type="EMBL" id="AVM53140.1"/>
    </source>
</evidence>
<gene>
    <name evidence="9" type="ORF">C4H11_09530</name>
</gene>
<proteinExistence type="inferred from homology"/>
<feature type="transmembrane region" description="Helical" evidence="8">
    <location>
        <begin position="331"/>
        <end position="349"/>
    </location>
</feature>
<name>A0ABM6T8P4_9BACE</name>
<protein>
    <recommendedName>
        <fullName evidence="11">DUF2029 domain-containing protein</fullName>
    </recommendedName>
</protein>
<keyword evidence="2" id="KW-1003">Cell membrane</keyword>
<feature type="transmembrane region" description="Helical" evidence="8">
    <location>
        <begin position="90"/>
        <end position="108"/>
    </location>
</feature>
<sequence length="405" mass="47444">MAQLRRFRAFLQKPFFRDDRTLFGLWLLLPVVASLLKISKHNNFLIFRYVFWHTIEQNPLYAVYDEYWDTNHYGPFFSLMIAPFALLPEWVGMLFWHIALSLCLYYAIRLLPFPRRKRIFLYWFCAHELLSALFMSQFNIAVAAIIIATFYCIEKEKDFWAACFIMSGTFVKLYGIVGLAFFFFSRHKTKFVLSLLFWAAVMFAAPMLISSPGYIVSQYADWWESLSAKNIENMFSGYQNISLLGMVRKISGCSTYSDLWLIAPALFLFGLPYLRLNQYKHASFRYTLLASVLLFVVLFSTGSESSTYIIAFAGLGYWYWSAPWKRSKWDVALMIFAFILTSMSSSDLFPAFIRKEIVRPYALKAFPCFVIWLKLVYEMCRMDYARPVEEATVAEVESRCPEDNQ</sequence>
<feature type="transmembrane region" description="Helical" evidence="8">
    <location>
        <begin position="159"/>
        <end position="184"/>
    </location>
</feature>
<feature type="transmembrane region" description="Helical" evidence="8">
    <location>
        <begin position="191"/>
        <end position="209"/>
    </location>
</feature>
<evidence type="ECO:0000256" key="6">
    <source>
        <dbReference type="ARBA" id="ARBA00023136"/>
    </source>
</evidence>
<keyword evidence="6 8" id="KW-0472">Membrane</keyword>
<feature type="transmembrane region" description="Helical" evidence="8">
    <location>
        <begin position="259"/>
        <end position="276"/>
    </location>
</feature>
<keyword evidence="10" id="KW-1185">Reference proteome</keyword>
<comment type="subcellular location">
    <subcellularLocation>
        <location evidence="1">Cell membrane</location>
        <topology evidence="1">Multi-pass membrane protein</topology>
    </subcellularLocation>
</comment>
<evidence type="ECO:0000313" key="10">
    <source>
        <dbReference type="Proteomes" id="UP000238304"/>
    </source>
</evidence>
<evidence type="ECO:0000256" key="3">
    <source>
        <dbReference type="ARBA" id="ARBA00022679"/>
    </source>
</evidence>
<evidence type="ECO:0000256" key="1">
    <source>
        <dbReference type="ARBA" id="ARBA00004651"/>
    </source>
</evidence>
<feature type="transmembrane region" description="Helical" evidence="8">
    <location>
        <begin position="21"/>
        <end position="39"/>
    </location>
</feature>
<dbReference type="Proteomes" id="UP000238304">
    <property type="component" value="Chromosome"/>
</dbReference>
<evidence type="ECO:0000256" key="8">
    <source>
        <dbReference type="SAM" id="Phobius"/>
    </source>
</evidence>
<keyword evidence="4 8" id="KW-0812">Transmembrane</keyword>
<evidence type="ECO:0000256" key="4">
    <source>
        <dbReference type="ARBA" id="ARBA00022692"/>
    </source>
</evidence>
<organism evidence="9 10">
    <name type="scientific">Bacteroides zoogleoformans</name>
    <dbReference type="NCBI Taxonomy" id="28119"/>
    <lineage>
        <taxon>Bacteria</taxon>
        <taxon>Pseudomonadati</taxon>
        <taxon>Bacteroidota</taxon>
        <taxon>Bacteroidia</taxon>
        <taxon>Bacteroidales</taxon>
        <taxon>Bacteroidaceae</taxon>
        <taxon>Bacteroides</taxon>
    </lineage>
</organism>
<keyword evidence="3" id="KW-0808">Transferase</keyword>
<feature type="transmembrane region" description="Helical" evidence="8">
    <location>
        <begin position="288"/>
        <end position="319"/>
    </location>
</feature>
<dbReference type="InterPro" id="IPR018584">
    <property type="entry name" value="GT87"/>
</dbReference>
<feature type="transmembrane region" description="Helical" evidence="8">
    <location>
        <begin position="120"/>
        <end position="153"/>
    </location>
</feature>
<evidence type="ECO:0000256" key="2">
    <source>
        <dbReference type="ARBA" id="ARBA00022475"/>
    </source>
</evidence>
<accession>A0ABM6T8P4</accession>
<evidence type="ECO:0000256" key="5">
    <source>
        <dbReference type="ARBA" id="ARBA00022989"/>
    </source>
</evidence>
<dbReference type="EMBL" id="CP027231">
    <property type="protein sequence ID" value="AVM53140.1"/>
    <property type="molecule type" value="Genomic_DNA"/>
</dbReference>
<reference evidence="9 10" key="1">
    <citation type="submission" date="2018-02" db="EMBL/GenBank/DDBJ databases">
        <authorList>
            <person name="Holder M.E."/>
            <person name="Ajami N.J."/>
            <person name="Petrosino J.F."/>
        </authorList>
    </citation>
    <scope>NUCLEOTIDE SEQUENCE [LARGE SCALE GENOMIC DNA]</scope>
    <source>
        <strain evidence="9 10">ATCC 33285</strain>
    </source>
</reference>
<comment type="similarity">
    <text evidence="7">Belongs to the glycosyltransferase 87 family.</text>
</comment>
<evidence type="ECO:0000256" key="7">
    <source>
        <dbReference type="ARBA" id="ARBA00024033"/>
    </source>
</evidence>
<evidence type="ECO:0008006" key="11">
    <source>
        <dbReference type="Google" id="ProtNLM"/>
    </source>
</evidence>
<dbReference type="Pfam" id="PF09594">
    <property type="entry name" value="GT87"/>
    <property type="match status" value="1"/>
</dbReference>
<keyword evidence="5 8" id="KW-1133">Transmembrane helix</keyword>